<evidence type="ECO:0000313" key="3">
    <source>
        <dbReference type="EMBL" id="SEK91270.1"/>
    </source>
</evidence>
<dbReference type="Gene3D" id="3.40.50.720">
    <property type="entry name" value="NAD(P)-binding Rossmann-like Domain"/>
    <property type="match status" value="1"/>
</dbReference>
<dbReference type="GO" id="GO:0016491">
    <property type="term" value="F:oxidoreductase activity"/>
    <property type="evidence" value="ECO:0007669"/>
    <property type="project" value="UniProtKB-KW"/>
</dbReference>
<accession>A0A1H7KXK3</accession>
<keyword evidence="4" id="KW-1185">Reference proteome</keyword>
<evidence type="ECO:0000313" key="4">
    <source>
        <dbReference type="Proteomes" id="UP000198677"/>
    </source>
</evidence>
<dbReference type="CDD" id="cd05233">
    <property type="entry name" value="SDR_c"/>
    <property type="match status" value="1"/>
</dbReference>
<dbReference type="InterPro" id="IPR036291">
    <property type="entry name" value="NAD(P)-bd_dom_sf"/>
</dbReference>
<protein>
    <submittedName>
        <fullName evidence="3">Short-chain dehydrogenase</fullName>
    </submittedName>
</protein>
<dbReference type="PANTHER" id="PTHR44196">
    <property type="entry name" value="DEHYDROGENASE/REDUCTASE SDR FAMILY MEMBER 7B"/>
    <property type="match status" value="1"/>
</dbReference>
<evidence type="ECO:0000256" key="1">
    <source>
        <dbReference type="ARBA" id="ARBA00006484"/>
    </source>
</evidence>
<dbReference type="GO" id="GO:0016020">
    <property type="term" value="C:membrane"/>
    <property type="evidence" value="ECO:0007669"/>
    <property type="project" value="TreeGrafter"/>
</dbReference>
<dbReference type="InterPro" id="IPR002347">
    <property type="entry name" value="SDR_fam"/>
</dbReference>
<name>A0A1H7KXK3_9NOCA</name>
<reference evidence="4" key="1">
    <citation type="submission" date="2016-10" db="EMBL/GenBank/DDBJ databases">
        <authorList>
            <person name="Varghese N."/>
            <person name="Submissions S."/>
        </authorList>
    </citation>
    <scope>NUCLEOTIDE SEQUENCE [LARGE SCALE GENOMIC DNA]</scope>
    <source>
        <strain evidence="4">DSM 44675</strain>
    </source>
</reference>
<dbReference type="PANTHER" id="PTHR44196:SF1">
    <property type="entry name" value="DEHYDROGENASE_REDUCTASE SDR FAMILY MEMBER 7B"/>
    <property type="match status" value="1"/>
</dbReference>
<dbReference type="PRINTS" id="PR00081">
    <property type="entry name" value="GDHRDH"/>
</dbReference>
<proteinExistence type="inferred from homology"/>
<organism evidence="3 4">
    <name type="scientific">Rhodococcus maanshanensis</name>
    <dbReference type="NCBI Taxonomy" id="183556"/>
    <lineage>
        <taxon>Bacteria</taxon>
        <taxon>Bacillati</taxon>
        <taxon>Actinomycetota</taxon>
        <taxon>Actinomycetes</taxon>
        <taxon>Mycobacteriales</taxon>
        <taxon>Nocardiaceae</taxon>
        <taxon>Rhodococcus</taxon>
    </lineage>
</organism>
<sequence>MSGGVNRTALVTGASRGIGLGIATRLAQSGYSLTITARDAARLDSVAGELRAAGAAEVVSIAGDMADEADIARVTAAHADRLGPMTALILNAGVGTAGAIEDFPLRRFDKTLAVNLRGPFQLLQQSLPLLRAGAAANPGRGAKVVALASITGVYAEHGLAVYGATKAALISVAATLNAEESGNGVCATTISPAFVDTDMSAWTHDQVPPGAMLEVNDVVEMVDALLRLSSRAVIPNIVMTRAGTDGYRA</sequence>
<gene>
    <name evidence="3" type="ORF">SAMN05444583_104194</name>
</gene>
<evidence type="ECO:0000256" key="2">
    <source>
        <dbReference type="ARBA" id="ARBA00023002"/>
    </source>
</evidence>
<keyword evidence="2" id="KW-0560">Oxidoreductase</keyword>
<dbReference type="EMBL" id="FOAW01000004">
    <property type="protein sequence ID" value="SEK91270.1"/>
    <property type="molecule type" value="Genomic_DNA"/>
</dbReference>
<dbReference type="SUPFAM" id="SSF51735">
    <property type="entry name" value="NAD(P)-binding Rossmann-fold domains"/>
    <property type="match status" value="1"/>
</dbReference>
<dbReference type="Proteomes" id="UP000198677">
    <property type="component" value="Unassembled WGS sequence"/>
</dbReference>
<dbReference type="AlphaFoldDB" id="A0A1H7KXK3"/>
<dbReference type="Pfam" id="PF00106">
    <property type="entry name" value="adh_short"/>
    <property type="match status" value="1"/>
</dbReference>
<comment type="similarity">
    <text evidence="1">Belongs to the short-chain dehydrogenases/reductases (SDR) family.</text>
</comment>